<dbReference type="InterPro" id="IPR014756">
    <property type="entry name" value="Ig_E-set"/>
</dbReference>
<evidence type="ECO:0000313" key="3">
    <source>
        <dbReference type="EMBL" id="CAB9498177.1"/>
    </source>
</evidence>
<protein>
    <recommendedName>
        <fullName evidence="2">Arrestin C-terminal-like domain-containing protein</fullName>
    </recommendedName>
</protein>
<dbReference type="InterPro" id="IPR050357">
    <property type="entry name" value="Arrestin_domain-protein"/>
</dbReference>
<dbReference type="SMART" id="SM01017">
    <property type="entry name" value="Arrestin_C"/>
    <property type="match status" value="1"/>
</dbReference>
<dbReference type="EMBL" id="CAICTM010000032">
    <property type="protein sequence ID" value="CAB9498177.1"/>
    <property type="molecule type" value="Genomic_DNA"/>
</dbReference>
<dbReference type="PANTHER" id="PTHR11188">
    <property type="entry name" value="ARRESTIN DOMAIN CONTAINING PROTEIN"/>
    <property type="match status" value="1"/>
</dbReference>
<reference evidence="3" key="1">
    <citation type="submission" date="2020-06" db="EMBL/GenBank/DDBJ databases">
        <authorList>
            <consortium name="Plant Systems Biology data submission"/>
        </authorList>
    </citation>
    <scope>NUCLEOTIDE SEQUENCE</scope>
    <source>
        <strain evidence="3">D6</strain>
    </source>
</reference>
<dbReference type="Pfam" id="PF02752">
    <property type="entry name" value="Arrestin_C"/>
    <property type="match status" value="1"/>
</dbReference>
<sequence length="349" mass="37640">MHGFGHNQQTYREKNTFLNTKIPVEQSLITQKEEEEGHIQPGTYKIPFSFRVPAEIPASQKLGEYDSEASIIYSLRAVFGGSGVVLNDYQTKKVIEVVAAPEPPTRIVPAILKPQYQGITKNGLSNKGRVYVGAKVSQSRFTRGERPHICLAIINDSAASLHKIHMAVEQTAKWTARDFSSGTSKNLVTANYAIPSGYAPKVDETTRVQRANDKACQSKNMKQITSALNHEDGNNNNNTKALSFTLPAIPAAAVDTHSTSRIAVSHEIVVTLVTEGSKSDPSFRIPIHIGPGGPTVAAEPATGSSAAIPVANATPLTSSPRNTAARNYKTVGRPKSPLKTLNFGAIKLF</sequence>
<evidence type="ECO:0000313" key="4">
    <source>
        <dbReference type="Proteomes" id="UP001153069"/>
    </source>
</evidence>
<dbReference type="Proteomes" id="UP001153069">
    <property type="component" value="Unassembled WGS sequence"/>
</dbReference>
<organism evidence="3 4">
    <name type="scientific">Seminavis robusta</name>
    <dbReference type="NCBI Taxonomy" id="568900"/>
    <lineage>
        <taxon>Eukaryota</taxon>
        <taxon>Sar</taxon>
        <taxon>Stramenopiles</taxon>
        <taxon>Ochrophyta</taxon>
        <taxon>Bacillariophyta</taxon>
        <taxon>Bacillariophyceae</taxon>
        <taxon>Bacillariophycidae</taxon>
        <taxon>Naviculales</taxon>
        <taxon>Naviculaceae</taxon>
        <taxon>Seminavis</taxon>
    </lineage>
</organism>
<dbReference type="SUPFAM" id="SSF81296">
    <property type="entry name" value="E set domains"/>
    <property type="match status" value="1"/>
</dbReference>
<dbReference type="InterPro" id="IPR014752">
    <property type="entry name" value="Arrestin-like_C"/>
</dbReference>
<dbReference type="GO" id="GO:0005737">
    <property type="term" value="C:cytoplasm"/>
    <property type="evidence" value="ECO:0007669"/>
    <property type="project" value="TreeGrafter"/>
</dbReference>
<evidence type="ECO:0000256" key="1">
    <source>
        <dbReference type="SAM" id="MobiDB-lite"/>
    </source>
</evidence>
<feature type="region of interest" description="Disordered" evidence="1">
    <location>
        <begin position="312"/>
        <end position="331"/>
    </location>
</feature>
<proteinExistence type="predicted"/>
<dbReference type="AlphaFoldDB" id="A0A9N8H378"/>
<name>A0A9N8H378_9STRA</name>
<gene>
    <name evidence="3" type="ORF">SEMRO_32_G021140.1</name>
</gene>
<feature type="compositionally biased region" description="Polar residues" evidence="1">
    <location>
        <begin position="314"/>
        <end position="325"/>
    </location>
</feature>
<dbReference type="GO" id="GO:0015031">
    <property type="term" value="P:protein transport"/>
    <property type="evidence" value="ECO:0007669"/>
    <property type="project" value="TreeGrafter"/>
</dbReference>
<dbReference type="OrthoDB" id="2333384at2759"/>
<comment type="caution">
    <text evidence="3">The sequence shown here is derived from an EMBL/GenBank/DDBJ whole genome shotgun (WGS) entry which is preliminary data.</text>
</comment>
<accession>A0A9N8H378</accession>
<keyword evidence="4" id="KW-1185">Reference proteome</keyword>
<dbReference type="InterPro" id="IPR011022">
    <property type="entry name" value="Arrestin_C-like"/>
</dbReference>
<feature type="domain" description="Arrestin C-terminal-like" evidence="2">
    <location>
        <begin position="126"/>
        <end position="298"/>
    </location>
</feature>
<dbReference type="Gene3D" id="2.60.40.640">
    <property type="match status" value="2"/>
</dbReference>
<dbReference type="PANTHER" id="PTHR11188:SF130">
    <property type="entry name" value="ARRESTIN C-TERMINAL-LIKE DOMAIN-CONTAINING PROTEIN"/>
    <property type="match status" value="1"/>
</dbReference>
<evidence type="ECO:0000259" key="2">
    <source>
        <dbReference type="SMART" id="SM01017"/>
    </source>
</evidence>